<dbReference type="EMBL" id="RDQH01000327">
    <property type="protein sequence ID" value="RXI07917.1"/>
    <property type="molecule type" value="Genomic_DNA"/>
</dbReference>
<protein>
    <recommendedName>
        <fullName evidence="2">DYW domain-containing protein</fullName>
    </recommendedName>
</protein>
<comment type="caution">
    <text evidence="3">The sequence shown here is derived from an EMBL/GenBank/DDBJ whole genome shotgun (WGS) entry which is preliminary data.</text>
</comment>
<dbReference type="InterPro" id="IPR032867">
    <property type="entry name" value="DYW_dom"/>
</dbReference>
<accession>A0A498KKA9</accession>
<evidence type="ECO:0000313" key="4">
    <source>
        <dbReference type="Proteomes" id="UP000290289"/>
    </source>
</evidence>
<feature type="domain" description="DYW" evidence="2">
    <location>
        <begin position="32"/>
        <end position="83"/>
    </location>
</feature>
<dbReference type="Proteomes" id="UP000290289">
    <property type="component" value="Chromosome 1"/>
</dbReference>
<gene>
    <name evidence="3" type="ORF">DVH24_014483</name>
</gene>
<proteinExistence type="inferred from homology"/>
<dbReference type="Pfam" id="PF14432">
    <property type="entry name" value="DYW_deaminase"/>
    <property type="match status" value="1"/>
</dbReference>
<dbReference type="GO" id="GO:0008270">
    <property type="term" value="F:zinc ion binding"/>
    <property type="evidence" value="ECO:0007669"/>
    <property type="project" value="InterPro"/>
</dbReference>
<dbReference type="AlphaFoldDB" id="A0A498KKA9"/>
<evidence type="ECO:0000313" key="3">
    <source>
        <dbReference type="EMBL" id="RXI07917.1"/>
    </source>
</evidence>
<name>A0A498KKA9_MALDO</name>
<evidence type="ECO:0000256" key="1">
    <source>
        <dbReference type="ARBA" id="ARBA00006643"/>
    </source>
</evidence>
<comment type="similarity">
    <text evidence="1">Belongs to the PPR family. PCMP-H subfamily.</text>
</comment>
<evidence type="ECO:0000259" key="2">
    <source>
        <dbReference type="Pfam" id="PF14432"/>
    </source>
</evidence>
<organism evidence="3 4">
    <name type="scientific">Malus domestica</name>
    <name type="common">Apple</name>
    <name type="synonym">Pyrus malus</name>
    <dbReference type="NCBI Taxonomy" id="3750"/>
    <lineage>
        <taxon>Eukaryota</taxon>
        <taxon>Viridiplantae</taxon>
        <taxon>Streptophyta</taxon>
        <taxon>Embryophyta</taxon>
        <taxon>Tracheophyta</taxon>
        <taxon>Spermatophyta</taxon>
        <taxon>Magnoliopsida</taxon>
        <taxon>eudicotyledons</taxon>
        <taxon>Gunneridae</taxon>
        <taxon>Pentapetalae</taxon>
        <taxon>rosids</taxon>
        <taxon>fabids</taxon>
        <taxon>Rosales</taxon>
        <taxon>Rosaceae</taxon>
        <taxon>Amygdaloideae</taxon>
        <taxon>Maleae</taxon>
        <taxon>Malus</taxon>
    </lineage>
</organism>
<sequence length="89" mass="10152">MAGDLSHPRSRGRNETLEKLTETIWMRSTRRGLCTITSEKLAISFAVLTSSNKDTVIRIYKNLRASGDCHSWVKFVTKVIERDNRSGRP</sequence>
<keyword evidence="4" id="KW-1185">Reference proteome</keyword>
<reference evidence="3 4" key="1">
    <citation type="submission" date="2018-10" db="EMBL/GenBank/DDBJ databases">
        <title>A high-quality apple genome assembly.</title>
        <authorList>
            <person name="Hu J."/>
        </authorList>
    </citation>
    <scope>NUCLEOTIDE SEQUENCE [LARGE SCALE GENOMIC DNA]</scope>
    <source>
        <strain evidence="4">cv. HFTH1</strain>
        <tissue evidence="3">Young leaf</tissue>
    </source>
</reference>